<feature type="signal peptide" evidence="1">
    <location>
        <begin position="1"/>
        <end position="25"/>
    </location>
</feature>
<keyword evidence="1" id="KW-0732">Signal</keyword>
<feature type="chain" id="PRO_5035914031" evidence="1">
    <location>
        <begin position="26"/>
        <end position="81"/>
    </location>
</feature>
<protein>
    <submittedName>
        <fullName evidence="2">Uncharacterized protein</fullName>
    </submittedName>
</protein>
<dbReference type="Proteomes" id="UP000822688">
    <property type="component" value="Chromosome 4"/>
</dbReference>
<keyword evidence="3" id="KW-1185">Reference proteome</keyword>
<reference evidence="2" key="1">
    <citation type="submission" date="2020-06" db="EMBL/GenBank/DDBJ databases">
        <title>WGS assembly of Ceratodon purpureus strain R40.</title>
        <authorList>
            <person name="Carey S.B."/>
            <person name="Jenkins J."/>
            <person name="Shu S."/>
            <person name="Lovell J.T."/>
            <person name="Sreedasyam A."/>
            <person name="Maumus F."/>
            <person name="Tiley G.P."/>
            <person name="Fernandez-Pozo N."/>
            <person name="Barry K."/>
            <person name="Chen C."/>
            <person name="Wang M."/>
            <person name="Lipzen A."/>
            <person name="Daum C."/>
            <person name="Saski C.A."/>
            <person name="Payton A.C."/>
            <person name="Mcbreen J.C."/>
            <person name="Conrad R.E."/>
            <person name="Kollar L.M."/>
            <person name="Olsson S."/>
            <person name="Huttunen S."/>
            <person name="Landis J.B."/>
            <person name="Wickett N.J."/>
            <person name="Johnson M.G."/>
            <person name="Rensing S.A."/>
            <person name="Grimwood J."/>
            <person name="Schmutz J."/>
            <person name="Mcdaniel S.F."/>
        </authorList>
    </citation>
    <scope>NUCLEOTIDE SEQUENCE</scope>
    <source>
        <strain evidence="2">R40</strain>
    </source>
</reference>
<sequence length="81" mass="8563">MTDSYAGRKGGSFTVLSCFFLVWEASDGMVAGRDDIFVGETRHIVPSAIDGLQAHVAHGKLTSAGALLMLRVGFVDMFLGG</sequence>
<evidence type="ECO:0000313" key="3">
    <source>
        <dbReference type="Proteomes" id="UP000822688"/>
    </source>
</evidence>
<evidence type="ECO:0000256" key="1">
    <source>
        <dbReference type="SAM" id="SignalP"/>
    </source>
</evidence>
<proteinExistence type="predicted"/>
<accession>A0A8T0IEX1</accession>
<dbReference type="EMBL" id="CM026424">
    <property type="protein sequence ID" value="KAG0581426.1"/>
    <property type="molecule type" value="Genomic_DNA"/>
</dbReference>
<evidence type="ECO:0000313" key="2">
    <source>
        <dbReference type="EMBL" id="KAG0581426.1"/>
    </source>
</evidence>
<dbReference type="AlphaFoldDB" id="A0A8T0IEX1"/>
<comment type="caution">
    <text evidence="2">The sequence shown here is derived from an EMBL/GenBank/DDBJ whole genome shotgun (WGS) entry which is preliminary data.</text>
</comment>
<organism evidence="2 3">
    <name type="scientific">Ceratodon purpureus</name>
    <name type="common">Fire moss</name>
    <name type="synonym">Dicranum purpureum</name>
    <dbReference type="NCBI Taxonomy" id="3225"/>
    <lineage>
        <taxon>Eukaryota</taxon>
        <taxon>Viridiplantae</taxon>
        <taxon>Streptophyta</taxon>
        <taxon>Embryophyta</taxon>
        <taxon>Bryophyta</taxon>
        <taxon>Bryophytina</taxon>
        <taxon>Bryopsida</taxon>
        <taxon>Dicranidae</taxon>
        <taxon>Pseudoditrichales</taxon>
        <taxon>Ditrichaceae</taxon>
        <taxon>Ceratodon</taxon>
    </lineage>
</organism>
<gene>
    <name evidence="2" type="ORF">KC19_4G250500</name>
</gene>
<name>A0A8T0IEX1_CERPU</name>